<evidence type="ECO:0000313" key="2">
    <source>
        <dbReference type="EMBL" id="MDR6300061.1"/>
    </source>
</evidence>
<dbReference type="EMBL" id="JAVDQA010000001">
    <property type="protein sequence ID" value="MDR6300061.1"/>
    <property type="molecule type" value="Genomic_DNA"/>
</dbReference>
<sequence>MKKLSYSLLAICILFGQLTFSQEKKTYKVNTIAFYNLENLFDTVNDPDKYDEASPMMEMAEGLRADVYKKKLKNMARVISEIGKKVSKQPPAVIGVCEVENRKVLEDLVNEPALLDADYGIVHFDSPDERGIDVGLLYRKNLFRPIHISSHELVLYDKNDPDDRDYTRDQLLVSGLLDGEEIHFIVNHWPSRSGGEAASRSKREKAAALNKKIIDSLQANDPYAKIITMGDLNDGPYNSSVKDVLGAKAEKDDLKLKELYNPMENMQKKGIGTIAYRDSWDLFDQMILSEPFLKDDYSSYRFYKAGVFNPNYLANPRGRYKGYPYRSFSGGGFSGGYSDHFPVYVLLVKEM</sequence>
<accession>A0ABU1K370</accession>
<keyword evidence="3" id="KW-1185">Reference proteome</keyword>
<dbReference type="InterPro" id="IPR036691">
    <property type="entry name" value="Endo/exonu/phosph_ase_sf"/>
</dbReference>
<dbReference type="RefSeq" id="WP_309726969.1">
    <property type="nucleotide sequence ID" value="NZ_JAVDQA010000001.1"/>
</dbReference>
<dbReference type="InterPro" id="IPR005135">
    <property type="entry name" value="Endo/exonuclease/phosphatase"/>
</dbReference>
<dbReference type="Pfam" id="PF19580">
    <property type="entry name" value="Exo_endo_phos_3"/>
    <property type="match status" value="1"/>
</dbReference>
<organism evidence="2 3">
    <name type="scientific">Mesonia maritima</name>
    <dbReference type="NCBI Taxonomy" id="1793873"/>
    <lineage>
        <taxon>Bacteria</taxon>
        <taxon>Pseudomonadati</taxon>
        <taxon>Bacteroidota</taxon>
        <taxon>Flavobacteriia</taxon>
        <taxon>Flavobacteriales</taxon>
        <taxon>Flavobacteriaceae</taxon>
        <taxon>Mesonia</taxon>
    </lineage>
</organism>
<gene>
    <name evidence="2" type="ORF">GGR31_000677</name>
</gene>
<feature type="domain" description="Endonuclease/exonuclease/phosphatase" evidence="1">
    <location>
        <begin position="31"/>
        <end position="348"/>
    </location>
</feature>
<dbReference type="SUPFAM" id="SSF56219">
    <property type="entry name" value="DNase I-like"/>
    <property type="match status" value="1"/>
</dbReference>
<proteinExistence type="predicted"/>
<reference evidence="2 3" key="1">
    <citation type="submission" date="2023-07" db="EMBL/GenBank/DDBJ databases">
        <title>Genomic Encyclopedia of Type Strains, Phase IV (KMG-IV): sequencing the most valuable type-strain genomes for metagenomic binning, comparative biology and taxonomic classification.</title>
        <authorList>
            <person name="Goeker M."/>
        </authorList>
    </citation>
    <scope>NUCLEOTIDE SEQUENCE [LARGE SCALE GENOMIC DNA]</scope>
    <source>
        <strain evidence="2 3">DSM 102814</strain>
    </source>
</reference>
<dbReference type="Gene3D" id="3.60.10.10">
    <property type="entry name" value="Endonuclease/exonuclease/phosphatase"/>
    <property type="match status" value="1"/>
</dbReference>
<protein>
    <recommendedName>
        <fullName evidence="1">Endonuclease/exonuclease/phosphatase domain-containing protein</fullName>
    </recommendedName>
</protein>
<evidence type="ECO:0000313" key="3">
    <source>
        <dbReference type="Proteomes" id="UP001257659"/>
    </source>
</evidence>
<comment type="caution">
    <text evidence="2">The sequence shown here is derived from an EMBL/GenBank/DDBJ whole genome shotgun (WGS) entry which is preliminary data.</text>
</comment>
<name>A0ABU1K370_9FLAO</name>
<dbReference type="PANTHER" id="PTHR42834:SF1">
    <property type="entry name" value="ENDONUCLEASE_EXONUCLEASE_PHOSPHATASE FAMILY PROTEIN (AFU_ORTHOLOGUE AFUA_3G09210)"/>
    <property type="match status" value="1"/>
</dbReference>
<dbReference type="Proteomes" id="UP001257659">
    <property type="component" value="Unassembled WGS sequence"/>
</dbReference>
<evidence type="ECO:0000259" key="1">
    <source>
        <dbReference type="Pfam" id="PF19580"/>
    </source>
</evidence>
<dbReference type="PANTHER" id="PTHR42834">
    <property type="entry name" value="ENDONUCLEASE/EXONUCLEASE/PHOSPHATASE FAMILY PROTEIN (AFU_ORTHOLOGUE AFUA_3G09210)"/>
    <property type="match status" value="1"/>
</dbReference>